<evidence type="ECO:0000259" key="3">
    <source>
        <dbReference type="PROSITE" id="PS50222"/>
    </source>
</evidence>
<keyword evidence="1" id="KW-0677">Repeat</keyword>
<dbReference type="FunFam" id="1.10.238.10:FF:000001">
    <property type="entry name" value="Calmodulin 1"/>
    <property type="match status" value="1"/>
</dbReference>
<dbReference type="GO" id="GO:0016460">
    <property type="term" value="C:myosin II complex"/>
    <property type="evidence" value="ECO:0007669"/>
    <property type="project" value="TreeGrafter"/>
</dbReference>
<dbReference type="OMA" id="NPTNEEM"/>
<dbReference type="Pfam" id="PF13499">
    <property type="entry name" value="EF-hand_7"/>
    <property type="match status" value="1"/>
</dbReference>
<keyword evidence="2" id="KW-0106">Calcium</keyword>
<feature type="domain" description="EF-hand" evidence="3">
    <location>
        <begin position="68"/>
        <end position="103"/>
    </location>
</feature>
<dbReference type="Gene3D" id="1.10.238.10">
    <property type="entry name" value="EF-hand"/>
    <property type="match status" value="2"/>
</dbReference>
<evidence type="ECO:0000256" key="2">
    <source>
        <dbReference type="ARBA" id="ARBA00022837"/>
    </source>
</evidence>
<dbReference type="GO" id="GO:0005509">
    <property type="term" value="F:calcium ion binding"/>
    <property type="evidence" value="ECO:0007669"/>
    <property type="project" value="InterPro"/>
</dbReference>
<reference evidence="4" key="1">
    <citation type="journal article" date="2012" name="Proc. Natl. Acad. Sci. U.S.A.">
        <title>Antigenic diversity is generated by distinct evolutionary mechanisms in African trypanosome species.</title>
        <authorList>
            <person name="Jackson A.P."/>
            <person name="Berry A."/>
            <person name="Aslett M."/>
            <person name="Allison H.C."/>
            <person name="Burton P."/>
            <person name="Vavrova-Anderson J."/>
            <person name="Brown R."/>
            <person name="Browne H."/>
            <person name="Corton N."/>
            <person name="Hauser H."/>
            <person name="Gamble J."/>
            <person name="Gilderthorp R."/>
            <person name="Marcello L."/>
            <person name="McQuillan J."/>
            <person name="Otto T.D."/>
            <person name="Quail M.A."/>
            <person name="Sanders M.J."/>
            <person name="van Tonder A."/>
            <person name="Ginger M.L."/>
            <person name="Field M.C."/>
            <person name="Barry J.D."/>
            <person name="Hertz-Fowler C."/>
            <person name="Berriman M."/>
        </authorList>
    </citation>
    <scope>NUCLEOTIDE SEQUENCE</scope>
    <source>
        <strain evidence="4">Y486</strain>
    </source>
</reference>
<dbReference type="PROSITE" id="PS00018">
    <property type="entry name" value="EF_HAND_1"/>
    <property type="match status" value="1"/>
</dbReference>
<dbReference type="InterPro" id="IPR018247">
    <property type="entry name" value="EF_Hand_1_Ca_BS"/>
</dbReference>
<evidence type="ECO:0000256" key="1">
    <source>
        <dbReference type="ARBA" id="ARBA00022737"/>
    </source>
</evidence>
<dbReference type="VEuPathDB" id="TriTrypDB:TvY486_0905170"/>
<dbReference type="EMBL" id="HE573025">
    <property type="protein sequence ID" value="CCC50696.1"/>
    <property type="molecule type" value="Genomic_DNA"/>
</dbReference>
<dbReference type="InterPro" id="IPR011992">
    <property type="entry name" value="EF-hand-dom_pair"/>
</dbReference>
<proteinExistence type="predicted"/>
<sequence length="145" mass="16369">MSRASLMKEAFELLQREGKIPKSSIPTALRAAGLNPSEEKIREIMSTSSELDMAAYEVLVSKHDEDTDTMEAVKEAFRVFDKDRDGTVSVAEFRHIMTTMGEKYTEEEFRDLIQGFDDNGVIHYEKFVAKMLAPFTKHGAADDVV</sequence>
<organism evidence="4">
    <name type="scientific">Trypanosoma vivax (strain Y486)</name>
    <dbReference type="NCBI Taxonomy" id="1055687"/>
    <lineage>
        <taxon>Eukaryota</taxon>
        <taxon>Discoba</taxon>
        <taxon>Euglenozoa</taxon>
        <taxon>Kinetoplastea</taxon>
        <taxon>Metakinetoplastina</taxon>
        <taxon>Trypanosomatida</taxon>
        <taxon>Trypanosomatidae</taxon>
        <taxon>Trypanosoma</taxon>
        <taxon>Duttonella</taxon>
    </lineage>
</organism>
<gene>
    <name evidence="4" type="ORF">TVY486_0905170</name>
</gene>
<evidence type="ECO:0000313" key="4">
    <source>
        <dbReference type="EMBL" id="CCC50696.1"/>
    </source>
</evidence>
<dbReference type="PANTHER" id="PTHR23048:SF0">
    <property type="entry name" value="CALMODULIN LIKE 3"/>
    <property type="match status" value="1"/>
</dbReference>
<dbReference type="SMART" id="SM00054">
    <property type="entry name" value="EFh"/>
    <property type="match status" value="1"/>
</dbReference>
<dbReference type="SUPFAM" id="SSF47473">
    <property type="entry name" value="EF-hand"/>
    <property type="match status" value="1"/>
</dbReference>
<dbReference type="InterPro" id="IPR002048">
    <property type="entry name" value="EF_hand_dom"/>
</dbReference>
<dbReference type="PANTHER" id="PTHR23048">
    <property type="entry name" value="MYOSIN LIGHT CHAIN 1, 3"/>
    <property type="match status" value="1"/>
</dbReference>
<name>G0U341_TRYVY</name>
<protein>
    <submittedName>
        <fullName evidence="4">Calmodulin-like protein (Putative ef hand containing protein)</fullName>
    </submittedName>
</protein>
<accession>G0U341</accession>
<dbReference type="AlphaFoldDB" id="G0U341"/>
<dbReference type="PROSITE" id="PS50222">
    <property type="entry name" value="EF_HAND_2"/>
    <property type="match status" value="1"/>
</dbReference>
<dbReference type="CDD" id="cd00051">
    <property type="entry name" value="EFh"/>
    <property type="match status" value="1"/>
</dbReference>
<dbReference type="InterPro" id="IPR050230">
    <property type="entry name" value="CALM/Myosin/TropC-like"/>
</dbReference>